<dbReference type="AlphaFoldDB" id="A0A1C3XTG2"/>
<evidence type="ECO:0000313" key="2">
    <source>
        <dbReference type="EMBL" id="SCB55577.1"/>
    </source>
</evidence>
<organism evidence="2 3">
    <name type="scientific">Bradyrhizobium shewense</name>
    <dbReference type="NCBI Taxonomy" id="1761772"/>
    <lineage>
        <taxon>Bacteria</taxon>
        <taxon>Pseudomonadati</taxon>
        <taxon>Pseudomonadota</taxon>
        <taxon>Alphaproteobacteria</taxon>
        <taxon>Hyphomicrobiales</taxon>
        <taxon>Nitrobacteraceae</taxon>
        <taxon>Bradyrhizobium</taxon>
    </lineage>
</organism>
<name>A0A1C3XTG2_9BRAD</name>
<evidence type="ECO:0000259" key="1">
    <source>
        <dbReference type="Pfam" id="PF00899"/>
    </source>
</evidence>
<sequence>MTKELRFSRLIASVVELGDQSFEPQRFTNQPVLLTGTADVLASDNGAEMARCALLLLMRMTKSLTVALPAGQEALKRELRGWALQHAWDEVPQFICDPVDLSSYAAILSIGGGPRADFPWTVITSDGWTVRVTSTAAPVSQNCELSNPVGALAAASLGAGEVFKRLLGLREDKGLFLDGCVFSLWSYVADGASGPALPDVLDVDLLLAGGGAIGNGVAHLLSRLPLRGRCHILDRQTYGEENWGTCLRLTRSGTKDPKANFLSALFTGNLAAHPVRGQVEQLEEDPAWQTPPIVLSGFDNIEARHAVQDLWPDLIIDGALGPRLECQVSAHPWPSRTACLCCIFKLPAGERAEVVQQLMTGLSPAALAEPMRLLSEVDVAAAAPERREWLAEQVGKPICSVLEAASALSAASIDAGFRPSVPFVATFSACMMVAELVRYLTTGAVGVEPRFFLSLLWGPQFGEHYSEDRHRNCVCTTRAANIKKVRAARARA</sequence>
<protein>
    <submittedName>
        <fullName evidence="2">ThiF family protein</fullName>
    </submittedName>
</protein>
<proteinExistence type="predicted"/>
<dbReference type="RefSeq" id="WP_091967195.1">
    <property type="nucleotide sequence ID" value="NZ_FMAI01000045.1"/>
</dbReference>
<gene>
    <name evidence="2" type="ORF">GA0061098_104523</name>
</gene>
<feature type="domain" description="THIF-type NAD/FAD binding fold" evidence="1">
    <location>
        <begin position="201"/>
        <end position="473"/>
    </location>
</feature>
<dbReference type="Proteomes" id="UP000199184">
    <property type="component" value="Unassembled WGS sequence"/>
</dbReference>
<evidence type="ECO:0000313" key="3">
    <source>
        <dbReference type="Proteomes" id="UP000199184"/>
    </source>
</evidence>
<dbReference type="InterPro" id="IPR000594">
    <property type="entry name" value="ThiF_NAD_FAD-bd"/>
</dbReference>
<dbReference type="GO" id="GO:0008641">
    <property type="term" value="F:ubiquitin-like modifier activating enzyme activity"/>
    <property type="evidence" value="ECO:0007669"/>
    <property type="project" value="InterPro"/>
</dbReference>
<dbReference type="Pfam" id="PF00899">
    <property type="entry name" value="ThiF"/>
    <property type="match status" value="1"/>
</dbReference>
<accession>A0A1C3XTG2</accession>
<dbReference type="EMBL" id="FMAI01000045">
    <property type="protein sequence ID" value="SCB55577.1"/>
    <property type="molecule type" value="Genomic_DNA"/>
</dbReference>
<dbReference type="SUPFAM" id="SSF69572">
    <property type="entry name" value="Activating enzymes of the ubiquitin-like proteins"/>
    <property type="match status" value="1"/>
</dbReference>
<reference evidence="3" key="1">
    <citation type="submission" date="2016-08" db="EMBL/GenBank/DDBJ databases">
        <authorList>
            <person name="Varghese N."/>
            <person name="Submissions Spin"/>
        </authorList>
    </citation>
    <scope>NUCLEOTIDE SEQUENCE [LARGE SCALE GENOMIC DNA]</scope>
    <source>
        <strain evidence="3">ERR11</strain>
    </source>
</reference>
<dbReference type="InterPro" id="IPR035985">
    <property type="entry name" value="Ubiquitin-activating_enz"/>
</dbReference>
<keyword evidence="3" id="KW-1185">Reference proteome</keyword>
<dbReference type="Gene3D" id="3.40.50.720">
    <property type="entry name" value="NAD(P)-binding Rossmann-like Domain"/>
    <property type="match status" value="1"/>
</dbReference>